<dbReference type="EMBL" id="JBHFFA010000002">
    <property type="protein sequence ID" value="KAL2643655.1"/>
    <property type="molecule type" value="Genomic_DNA"/>
</dbReference>
<gene>
    <name evidence="2" type="ORF">R1flu_011242</name>
</gene>
<keyword evidence="3" id="KW-1185">Reference proteome</keyword>
<evidence type="ECO:0000256" key="1">
    <source>
        <dbReference type="SAM" id="MobiDB-lite"/>
    </source>
</evidence>
<proteinExistence type="predicted"/>
<dbReference type="AlphaFoldDB" id="A0ABD1Z819"/>
<name>A0ABD1Z819_9MARC</name>
<feature type="region of interest" description="Disordered" evidence="1">
    <location>
        <begin position="1"/>
        <end position="98"/>
    </location>
</feature>
<accession>A0ABD1Z819</accession>
<dbReference type="Proteomes" id="UP001605036">
    <property type="component" value="Unassembled WGS sequence"/>
</dbReference>
<evidence type="ECO:0000313" key="3">
    <source>
        <dbReference type="Proteomes" id="UP001605036"/>
    </source>
</evidence>
<feature type="compositionally biased region" description="Polar residues" evidence="1">
    <location>
        <begin position="11"/>
        <end position="25"/>
    </location>
</feature>
<feature type="compositionally biased region" description="Polar residues" evidence="1">
    <location>
        <begin position="80"/>
        <end position="98"/>
    </location>
</feature>
<comment type="caution">
    <text evidence="2">The sequence shown here is derived from an EMBL/GenBank/DDBJ whole genome shotgun (WGS) entry which is preliminary data.</text>
</comment>
<evidence type="ECO:0000313" key="2">
    <source>
        <dbReference type="EMBL" id="KAL2643655.1"/>
    </source>
</evidence>
<reference evidence="2 3" key="1">
    <citation type="submission" date="2024-09" db="EMBL/GenBank/DDBJ databases">
        <title>Chromosome-scale assembly of Riccia fluitans.</title>
        <authorList>
            <person name="Paukszto L."/>
            <person name="Sawicki J."/>
            <person name="Karawczyk K."/>
            <person name="Piernik-Szablinska J."/>
            <person name="Szczecinska M."/>
            <person name="Mazdziarz M."/>
        </authorList>
    </citation>
    <scope>NUCLEOTIDE SEQUENCE [LARGE SCALE GENOMIC DNA]</scope>
    <source>
        <strain evidence="2">Rf_01</strain>
        <tissue evidence="2">Aerial parts of the thallus</tissue>
    </source>
</reference>
<sequence length="98" mass="10565">MPASSGVRYADSSTARTGSKSTINGRNGHGQTAWRGGQELLEVMGTSRARAGRSKENHNHVRVKTKQNDESGRPGGKSWKTAQINQMNPTNTKQTRGG</sequence>
<protein>
    <submittedName>
        <fullName evidence="2">Uncharacterized protein</fullName>
    </submittedName>
</protein>
<organism evidence="2 3">
    <name type="scientific">Riccia fluitans</name>
    <dbReference type="NCBI Taxonomy" id="41844"/>
    <lineage>
        <taxon>Eukaryota</taxon>
        <taxon>Viridiplantae</taxon>
        <taxon>Streptophyta</taxon>
        <taxon>Embryophyta</taxon>
        <taxon>Marchantiophyta</taxon>
        <taxon>Marchantiopsida</taxon>
        <taxon>Marchantiidae</taxon>
        <taxon>Marchantiales</taxon>
        <taxon>Ricciaceae</taxon>
        <taxon>Riccia</taxon>
    </lineage>
</organism>